<evidence type="ECO:0000256" key="1">
    <source>
        <dbReference type="ARBA" id="ARBA00001946"/>
    </source>
</evidence>
<dbReference type="InterPro" id="IPR015797">
    <property type="entry name" value="NUDIX_hydrolase-like_dom_sf"/>
</dbReference>
<protein>
    <submittedName>
        <fullName evidence="4">NUDIX domain-containing protein</fullName>
    </submittedName>
</protein>
<dbReference type="PANTHER" id="PTHR43046:SF2">
    <property type="entry name" value="8-OXO-DGTP DIPHOSPHATASE-RELATED"/>
    <property type="match status" value="1"/>
</dbReference>
<dbReference type="CDD" id="cd04690">
    <property type="entry name" value="NUDIX_Hydrolase"/>
    <property type="match status" value="1"/>
</dbReference>
<dbReference type="RefSeq" id="WP_034827669.1">
    <property type="nucleotide sequence ID" value="NZ_VWXC01000015.1"/>
</dbReference>
<dbReference type="PROSITE" id="PS51462">
    <property type="entry name" value="NUDIX"/>
    <property type="match status" value="1"/>
</dbReference>
<dbReference type="InterPro" id="IPR000086">
    <property type="entry name" value="NUDIX_hydrolase_dom"/>
</dbReference>
<comment type="cofactor">
    <cofactor evidence="1">
        <name>Mg(2+)</name>
        <dbReference type="ChEBI" id="CHEBI:18420"/>
    </cofactor>
</comment>
<comment type="caution">
    <text evidence="4">The sequence shown here is derived from an EMBL/GenBank/DDBJ whole genome shotgun (WGS) entry which is preliminary data.</text>
</comment>
<dbReference type="Proteomes" id="UP001515780">
    <property type="component" value="Unassembled WGS sequence"/>
</dbReference>
<dbReference type="PANTHER" id="PTHR43046">
    <property type="entry name" value="GDP-MANNOSE MANNOSYL HYDROLASE"/>
    <property type="match status" value="1"/>
</dbReference>
<keyword evidence="2" id="KW-0378">Hydrolase</keyword>
<accession>A0ABX0RUI3</accession>
<keyword evidence="5" id="KW-1185">Reference proteome</keyword>
<evidence type="ECO:0000313" key="5">
    <source>
        <dbReference type="Proteomes" id="UP001515780"/>
    </source>
</evidence>
<evidence type="ECO:0000259" key="3">
    <source>
        <dbReference type="PROSITE" id="PS51462"/>
    </source>
</evidence>
<dbReference type="EMBL" id="VWXC01000015">
    <property type="protein sequence ID" value="NIG20764.1"/>
    <property type="molecule type" value="Genomic_DNA"/>
</dbReference>
<gene>
    <name evidence="4" type="ORF">F3J37_18970</name>
</gene>
<proteinExistence type="predicted"/>
<feature type="domain" description="Nudix hydrolase" evidence="3">
    <location>
        <begin position="6"/>
        <end position="134"/>
    </location>
</feature>
<sequence>MIADKVIRIAAAIMINAEGRVLLVRKRGTRYFMQPGGKIESTERPVAALIRELKEELQINVTEQDTQYVGQFTDTAANEPGHTLIAEIFTVLAPTTTIMPAAEIEEIAWLHPSENAWLPLAPLTGQQILPLILNAGQSAH</sequence>
<dbReference type="Gene3D" id="3.90.79.10">
    <property type="entry name" value="Nucleoside Triphosphate Pyrophosphohydrolase"/>
    <property type="match status" value="1"/>
</dbReference>
<name>A0ABX0RUI3_9GAMM</name>
<evidence type="ECO:0000313" key="4">
    <source>
        <dbReference type="EMBL" id="NIG20764.1"/>
    </source>
</evidence>
<reference evidence="4 5" key="1">
    <citation type="journal article" date="2019" name="bioRxiv">
        <title>Bacteria contribute to plant secondary compound degradation in a generalist herbivore system.</title>
        <authorList>
            <person name="Francoeur C.B."/>
            <person name="Khadempour L."/>
            <person name="Moreira-Soto R.D."/>
            <person name="Gotting K."/>
            <person name="Book A.J."/>
            <person name="Pinto-Tomas A.A."/>
            <person name="Keefover-Ring K."/>
            <person name="Currie C.R."/>
        </authorList>
    </citation>
    <scope>NUCLEOTIDE SEQUENCE [LARGE SCALE GENOMIC DNA]</scope>
    <source>
        <strain evidence="4">Al-1710</strain>
    </source>
</reference>
<dbReference type="SUPFAM" id="SSF55811">
    <property type="entry name" value="Nudix"/>
    <property type="match status" value="1"/>
</dbReference>
<dbReference type="Pfam" id="PF00293">
    <property type="entry name" value="NUDIX"/>
    <property type="match status" value="1"/>
</dbReference>
<organism evidence="4 5">
    <name type="scientific">Candidatus Pantoea communis</name>
    <dbReference type="NCBI Taxonomy" id="2608354"/>
    <lineage>
        <taxon>Bacteria</taxon>
        <taxon>Pseudomonadati</taxon>
        <taxon>Pseudomonadota</taxon>
        <taxon>Gammaproteobacteria</taxon>
        <taxon>Enterobacterales</taxon>
        <taxon>Erwiniaceae</taxon>
        <taxon>Pantoea</taxon>
    </lineage>
</organism>
<evidence type="ECO:0000256" key="2">
    <source>
        <dbReference type="ARBA" id="ARBA00022801"/>
    </source>
</evidence>